<sequence length="49" mass="4508">MVTGGVVAGGAGVGTTVVADAGTTVGAVVVPSGIDPTITGTTPEVVGRR</sequence>
<proteinExistence type="predicted"/>
<name>A0ABP4PQ99_9ACTN</name>
<protein>
    <recommendedName>
        <fullName evidence="3">Serine O-acetyltransferase</fullName>
    </recommendedName>
</protein>
<evidence type="ECO:0000313" key="1">
    <source>
        <dbReference type="EMBL" id="GAA1582257.1"/>
    </source>
</evidence>
<comment type="caution">
    <text evidence="1">The sequence shown here is derived from an EMBL/GenBank/DDBJ whole genome shotgun (WGS) entry which is preliminary data.</text>
</comment>
<organism evidence="1 2">
    <name type="scientific">Kribbella sancticallisti</name>
    <dbReference type="NCBI Taxonomy" id="460087"/>
    <lineage>
        <taxon>Bacteria</taxon>
        <taxon>Bacillati</taxon>
        <taxon>Actinomycetota</taxon>
        <taxon>Actinomycetes</taxon>
        <taxon>Propionibacteriales</taxon>
        <taxon>Kribbellaceae</taxon>
        <taxon>Kribbella</taxon>
    </lineage>
</organism>
<keyword evidence="2" id="KW-1185">Reference proteome</keyword>
<dbReference type="Proteomes" id="UP001500393">
    <property type="component" value="Unassembled WGS sequence"/>
</dbReference>
<gene>
    <name evidence="1" type="ORF">GCM10009789_40030</name>
</gene>
<dbReference type="EMBL" id="BAAAOS010000022">
    <property type="protein sequence ID" value="GAA1582257.1"/>
    <property type="molecule type" value="Genomic_DNA"/>
</dbReference>
<evidence type="ECO:0000313" key="2">
    <source>
        <dbReference type="Proteomes" id="UP001500393"/>
    </source>
</evidence>
<evidence type="ECO:0008006" key="3">
    <source>
        <dbReference type="Google" id="ProtNLM"/>
    </source>
</evidence>
<dbReference type="RefSeq" id="WP_344216007.1">
    <property type="nucleotide sequence ID" value="NZ_BAAAOS010000022.1"/>
</dbReference>
<accession>A0ABP4PQ99</accession>
<reference evidence="2" key="1">
    <citation type="journal article" date="2019" name="Int. J. Syst. Evol. Microbiol.">
        <title>The Global Catalogue of Microorganisms (GCM) 10K type strain sequencing project: providing services to taxonomists for standard genome sequencing and annotation.</title>
        <authorList>
            <consortium name="The Broad Institute Genomics Platform"/>
            <consortium name="The Broad Institute Genome Sequencing Center for Infectious Disease"/>
            <person name="Wu L."/>
            <person name="Ma J."/>
        </authorList>
    </citation>
    <scope>NUCLEOTIDE SEQUENCE [LARGE SCALE GENOMIC DNA]</scope>
    <source>
        <strain evidence="2">JCM 14969</strain>
    </source>
</reference>